<name>A0A323URN1_9RHOO</name>
<proteinExistence type="predicted"/>
<reference evidence="2 3" key="1">
    <citation type="submission" date="2018-06" db="EMBL/GenBank/DDBJ databases">
        <title>Azoarcus communis strain SWub3 genome.</title>
        <authorList>
            <person name="Zorraquino Salvo V."/>
            <person name="Toubiana D."/>
            <person name="Blumwald E."/>
        </authorList>
    </citation>
    <scope>NUCLEOTIDE SEQUENCE [LARGE SCALE GENOMIC DNA]</scope>
    <source>
        <strain evidence="2 3">SWub3</strain>
    </source>
</reference>
<comment type="caution">
    <text evidence="2">The sequence shown here is derived from an EMBL/GenBank/DDBJ whole genome shotgun (WGS) entry which is preliminary data.</text>
</comment>
<accession>A0A323URN1</accession>
<evidence type="ECO:0000259" key="1">
    <source>
        <dbReference type="PROSITE" id="PS51186"/>
    </source>
</evidence>
<feature type="domain" description="N-acetyltransferase" evidence="1">
    <location>
        <begin position="23"/>
        <end position="181"/>
    </location>
</feature>
<evidence type="ECO:0000313" key="3">
    <source>
        <dbReference type="Proteomes" id="UP000248259"/>
    </source>
</evidence>
<dbReference type="Pfam" id="PF00583">
    <property type="entry name" value="Acetyltransf_1"/>
    <property type="match status" value="1"/>
</dbReference>
<dbReference type="GO" id="GO:0016747">
    <property type="term" value="F:acyltransferase activity, transferring groups other than amino-acyl groups"/>
    <property type="evidence" value="ECO:0007669"/>
    <property type="project" value="InterPro"/>
</dbReference>
<organism evidence="2 3">
    <name type="scientific">Parazoarcus communis SWub3 = DSM 12120</name>
    <dbReference type="NCBI Taxonomy" id="1121029"/>
    <lineage>
        <taxon>Bacteria</taxon>
        <taxon>Pseudomonadati</taxon>
        <taxon>Pseudomonadota</taxon>
        <taxon>Betaproteobacteria</taxon>
        <taxon>Rhodocyclales</taxon>
        <taxon>Zoogloeaceae</taxon>
        <taxon>Parazoarcus</taxon>
    </lineage>
</organism>
<dbReference type="EMBL" id="QKOE01000017">
    <property type="protein sequence ID" value="PZA15109.1"/>
    <property type="molecule type" value="Genomic_DNA"/>
</dbReference>
<dbReference type="CDD" id="cd04301">
    <property type="entry name" value="NAT_SF"/>
    <property type="match status" value="1"/>
</dbReference>
<dbReference type="SUPFAM" id="SSF55729">
    <property type="entry name" value="Acyl-CoA N-acyltransferases (Nat)"/>
    <property type="match status" value="1"/>
</dbReference>
<evidence type="ECO:0000313" key="2">
    <source>
        <dbReference type="EMBL" id="PZA15109.1"/>
    </source>
</evidence>
<gene>
    <name evidence="2" type="ORF">DNK49_18265</name>
</gene>
<dbReference type="Gene3D" id="3.40.630.30">
    <property type="match status" value="1"/>
</dbReference>
<dbReference type="InterPro" id="IPR000182">
    <property type="entry name" value="GNAT_dom"/>
</dbReference>
<dbReference type="AlphaFoldDB" id="A0A323URN1"/>
<keyword evidence="3" id="KW-1185">Reference proteome</keyword>
<dbReference type="OrthoDB" id="9807426at2"/>
<protein>
    <recommendedName>
        <fullName evidence="1">N-acetyltransferase domain-containing protein</fullName>
    </recommendedName>
</protein>
<dbReference type="PROSITE" id="PS51186">
    <property type="entry name" value="GNAT"/>
    <property type="match status" value="1"/>
</dbReference>
<dbReference type="InterPro" id="IPR016181">
    <property type="entry name" value="Acyl_CoA_acyltransferase"/>
</dbReference>
<sequence>MVQDQAAAGDTFQARWCAGGRNLVLRPVSPQDVRLSQAFIESLSFSSRYFRFGRGDVVFADKELLQLCSPDPRECADFIVLDVTDPVPVELASARYCIQPGTRSAEFALAVADDWHGQGLGRRLVDALLASARRHALEEIYGIVLATNCRMLAFAQRLGFECSEALAEGVLLKVVHRIDRPPLAPPMERFVPGVGVSIR</sequence>
<dbReference type="Proteomes" id="UP000248259">
    <property type="component" value="Unassembled WGS sequence"/>
</dbReference>